<dbReference type="InterPro" id="IPR002298">
    <property type="entry name" value="DNA_polymerase_A"/>
</dbReference>
<comment type="caution">
    <text evidence="16">The sequence shown here is derived from an EMBL/GenBank/DDBJ whole genome shotgun (WGS) entry which is preliminary data.</text>
</comment>
<keyword evidence="7 13" id="KW-0227">DNA damage</keyword>
<comment type="function">
    <text evidence="13">In addition to polymerase activity, this DNA polymerase exhibits 5'-3' exonuclease activity.</text>
</comment>
<dbReference type="CDD" id="cd06140">
    <property type="entry name" value="DNA_polA_I_Bacillus_like_exo"/>
    <property type="match status" value="1"/>
</dbReference>
<dbReference type="FunFam" id="1.20.1060.10:FF:000001">
    <property type="entry name" value="DNA polymerase I"/>
    <property type="match status" value="1"/>
</dbReference>
<comment type="similarity">
    <text evidence="1 13">Belongs to the DNA polymerase type-A family.</text>
</comment>
<dbReference type="InterPro" id="IPR018320">
    <property type="entry name" value="DNA_polymerase_1"/>
</dbReference>
<dbReference type="InterPro" id="IPR020046">
    <property type="entry name" value="5-3_exonucl_a-hlix_arch_N"/>
</dbReference>
<dbReference type="InterPro" id="IPR002421">
    <property type="entry name" value="5-3_exonuclease"/>
</dbReference>
<keyword evidence="10 13" id="KW-0234">DNA repair</keyword>
<evidence type="ECO:0000256" key="4">
    <source>
        <dbReference type="ARBA" id="ARBA00022679"/>
    </source>
</evidence>
<dbReference type="NCBIfam" id="NF004397">
    <property type="entry name" value="PRK05755.1"/>
    <property type="match status" value="1"/>
</dbReference>
<dbReference type="AlphaFoldDB" id="A0AAE3FIY5"/>
<evidence type="ECO:0000256" key="3">
    <source>
        <dbReference type="ARBA" id="ARBA00020311"/>
    </source>
</evidence>
<dbReference type="Gene3D" id="3.30.420.10">
    <property type="entry name" value="Ribonuclease H-like superfamily/Ribonuclease H"/>
    <property type="match status" value="1"/>
</dbReference>
<dbReference type="GO" id="GO:0006302">
    <property type="term" value="P:double-strand break repair"/>
    <property type="evidence" value="ECO:0007669"/>
    <property type="project" value="TreeGrafter"/>
</dbReference>
<sequence>MKTLLLIDGNSILNRAFYGIRPLTNSEGLYTHAVYGMMNIVLKHLGERKPDYAAVAFDLKAPTFRHGMYDGYKATRKGMPEELAVQLPYAKKCMTALGLREIELAGYEADDILGTCAAMGEADGGTATYILTGDRDSFQLIRDDVTVLLASTGETSEFDRDRFRQKYGVEPEQFVDVKALMGDTSDNIPGVPGVGEKTALRLISQFGSLDGVYGNTGTGAIAGAADRKLIAGKDSAYLSQALARIKCDVPLGLTLDGLKYSGFDRPELRELLTELELSSLIKRLGLDSDEPEVAGIPGAEEKEKKACEIITVSAEELEGKNINRCSAAFCEDENGKYALFYDGDAEYRVDYTDAHIFERFFAEKGRTVVVSDSKKLCLEVGKPECGIFDVTLAAYVDDSSAGGYGLSRLSVKYLGKALSDGCDPAPVLSALEPVLAERLKESGQDRLYRDIEEPLAYVLAGMEKVGFKIDRAGLSEYSDELDRMCSEYTESIYFEAGHEFNINSTKQLAEVLFDELKLPVHKKTKTGYSTDAETLEKLRPYHSIIDRILEYRQVAKLRSTYCDGLLRVADGDGRIHSSFNQTVTATGRLSSSEPNLQNIPVRSELGRKMRKYFVPENDDYVLVDADYSQIELRVLAAVSGDENMIRAFAEGHDIHTETAASVFGVPPEDVTPEQRKRAKAVNFGIIYGIGAFSLANDIGVPKYEAERYIKSYLAGYPQVSGYLADTVADAVRDGYVTTLFGRRRYIPELASPKKQLQAFGKRVAMNSPIQGAAADIIKIAMINVDAALKKSGIDARLILQVHDELILEAHRTCAKQAADILKREMENAVRLAVPLSVDIGIGDNWLEC</sequence>
<dbReference type="SMART" id="SM00475">
    <property type="entry name" value="53EXOc"/>
    <property type="match status" value="1"/>
</dbReference>
<dbReference type="Gene3D" id="3.40.50.1010">
    <property type="entry name" value="5'-nuclease"/>
    <property type="match status" value="1"/>
</dbReference>
<dbReference type="InterPro" id="IPR036279">
    <property type="entry name" value="5-3_exonuclease_C_sf"/>
</dbReference>
<dbReference type="SUPFAM" id="SSF53098">
    <property type="entry name" value="Ribonuclease H-like"/>
    <property type="match status" value="1"/>
</dbReference>
<feature type="domain" description="5'-3' exonuclease" evidence="14">
    <location>
        <begin position="1"/>
        <end position="261"/>
    </location>
</feature>
<protein>
    <recommendedName>
        <fullName evidence="3 12">DNA polymerase I</fullName>
        <ecNumber evidence="2 12">2.7.7.7</ecNumber>
    </recommendedName>
</protein>
<keyword evidence="4 13" id="KW-0808">Transferase</keyword>
<evidence type="ECO:0000256" key="13">
    <source>
        <dbReference type="RuleBase" id="RU004460"/>
    </source>
</evidence>
<evidence type="ECO:0000313" key="17">
    <source>
        <dbReference type="Proteomes" id="UP001139365"/>
    </source>
</evidence>
<dbReference type="InterPro" id="IPR043502">
    <property type="entry name" value="DNA/RNA_pol_sf"/>
</dbReference>
<evidence type="ECO:0000259" key="14">
    <source>
        <dbReference type="SMART" id="SM00475"/>
    </source>
</evidence>
<keyword evidence="13" id="KW-0540">Nuclease</keyword>
<dbReference type="NCBIfam" id="TIGR00593">
    <property type="entry name" value="pola"/>
    <property type="match status" value="1"/>
</dbReference>
<evidence type="ECO:0000256" key="5">
    <source>
        <dbReference type="ARBA" id="ARBA00022695"/>
    </source>
</evidence>
<dbReference type="Proteomes" id="UP001139365">
    <property type="component" value="Unassembled WGS sequence"/>
</dbReference>
<dbReference type="InterPro" id="IPR001098">
    <property type="entry name" value="DNA-dir_DNA_pol_A_palm_dom"/>
</dbReference>
<evidence type="ECO:0000256" key="1">
    <source>
        <dbReference type="ARBA" id="ARBA00007705"/>
    </source>
</evidence>
<dbReference type="CDD" id="cd09898">
    <property type="entry name" value="H3TH_53EXO"/>
    <property type="match status" value="1"/>
</dbReference>
<dbReference type="SUPFAM" id="SSF88723">
    <property type="entry name" value="PIN domain-like"/>
    <property type="match status" value="1"/>
</dbReference>
<keyword evidence="8 13" id="KW-0239">DNA-directed DNA polymerase</keyword>
<dbReference type="GO" id="GO:0008409">
    <property type="term" value="F:5'-3' exonuclease activity"/>
    <property type="evidence" value="ECO:0007669"/>
    <property type="project" value="UniProtKB-UniRule"/>
</dbReference>
<dbReference type="Pfam" id="PF01367">
    <property type="entry name" value="5_3_exonuc"/>
    <property type="match status" value="1"/>
</dbReference>
<dbReference type="EC" id="2.7.7.7" evidence="2 12"/>
<keyword evidence="6 13" id="KW-0235">DNA replication</keyword>
<dbReference type="InterPro" id="IPR029060">
    <property type="entry name" value="PIN-like_dom_sf"/>
</dbReference>
<evidence type="ECO:0000313" key="16">
    <source>
        <dbReference type="EMBL" id="MCI5756350.1"/>
    </source>
</evidence>
<name>A0AAE3FIY5_9BACT</name>
<dbReference type="InterPro" id="IPR019760">
    <property type="entry name" value="DNA-dir_DNA_pol_A_CS"/>
</dbReference>
<evidence type="ECO:0000256" key="8">
    <source>
        <dbReference type="ARBA" id="ARBA00022932"/>
    </source>
</evidence>
<dbReference type="CDD" id="cd08637">
    <property type="entry name" value="DNA_pol_A_pol_I_C"/>
    <property type="match status" value="1"/>
</dbReference>
<keyword evidence="5 13" id="KW-0548">Nucleotidyltransferase</keyword>
<evidence type="ECO:0000256" key="10">
    <source>
        <dbReference type="ARBA" id="ARBA00023204"/>
    </source>
</evidence>
<dbReference type="SMART" id="SM00482">
    <property type="entry name" value="POLAc"/>
    <property type="match status" value="1"/>
</dbReference>
<gene>
    <name evidence="13 16" type="primary">polA</name>
    <name evidence="16" type="ORF">MR241_08685</name>
</gene>
<dbReference type="Gene3D" id="1.10.150.20">
    <property type="entry name" value="5' to 3' exonuclease, C-terminal subdomain"/>
    <property type="match status" value="2"/>
</dbReference>
<dbReference type="FunFam" id="1.10.150.20:FF:000003">
    <property type="entry name" value="DNA polymerase I"/>
    <property type="match status" value="1"/>
</dbReference>
<dbReference type="Gene3D" id="1.20.1060.10">
    <property type="entry name" value="Taq DNA Polymerase, Chain T, domain 4"/>
    <property type="match status" value="1"/>
</dbReference>
<organism evidence="16 17">
    <name type="scientific">Candidatus Colimorpha enterica</name>
    <dbReference type="NCBI Taxonomy" id="3083063"/>
    <lineage>
        <taxon>Bacteria</taxon>
        <taxon>Pseudomonadati</taxon>
        <taxon>Bacteroidota</taxon>
        <taxon>Bacteroidia</taxon>
        <taxon>Bacteroidales</taxon>
        <taxon>Candidatus Colimorpha</taxon>
    </lineage>
</organism>
<evidence type="ECO:0000259" key="15">
    <source>
        <dbReference type="SMART" id="SM00482"/>
    </source>
</evidence>
<keyword evidence="13" id="KW-0378">Hydrolase</keyword>
<dbReference type="InterPro" id="IPR020045">
    <property type="entry name" value="DNA_polI_H3TH"/>
</dbReference>
<dbReference type="Gene3D" id="3.30.70.370">
    <property type="match status" value="1"/>
</dbReference>
<dbReference type="PRINTS" id="PR00868">
    <property type="entry name" value="DNAPOLI"/>
</dbReference>
<evidence type="ECO:0000256" key="7">
    <source>
        <dbReference type="ARBA" id="ARBA00022763"/>
    </source>
</evidence>
<evidence type="ECO:0000256" key="6">
    <source>
        <dbReference type="ARBA" id="ARBA00022705"/>
    </source>
</evidence>
<dbReference type="SUPFAM" id="SSF56672">
    <property type="entry name" value="DNA/RNA polymerases"/>
    <property type="match status" value="1"/>
</dbReference>
<reference evidence="16 17" key="1">
    <citation type="submission" date="2022-03" db="EMBL/GenBank/DDBJ databases">
        <title>Metagenome-assembled genomes from swine fecal metagenomes.</title>
        <authorList>
            <person name="Holman D.B."/>
            <person name="Kommadath A."/>
        </authorList>
    </citation>
    <scope>NUCLEOTIDE SEQUENCE [LARGE SCALE GENOMIC DNA]</scope>
    <source>
        <strain evidence="16">SUG147</strain>
    </source>
</reference>
<dbReference type="PANTHER" id="PTHR10133:SF27">
    <property type="entry name" value="DNA POLYMERASE NU"/>
    <property type="match status" value="1"/>
</dbReference>
<dbReference type="PANTHER" id="PTHR10133">
    <property type="entry name" value="DNA POLYMERASE I"/>
    <property type="match status" value="1"/>
</dbReference>
<dbReference type="GO" id="GO:0003887">
    <property type="term" value="F:DNA-directed DNA polymerase activity"/>
    <property type="evidence" value="ECO:0007669"/>
    <property type="project" value="UniProtKB-UniRule"/>
</dbReference>
<keyword evidence="13" id="KW-0269">Exonuclease</keyword>
<feature type="domain" description="DNA-directed DNA polymerase family A palm" evidence="15">
    <location>
        <begin position="606"/>
        <end position="813"/>
    </location>
</feature>
<evidence type="ECO:0000256" key="2">
    <source>
        <dbReference type="ARBA" id="ARBA00012417"/>
    </source>
</evidence>
<evidence type="ECO:0000256" key="11">
    <source>
        <dbReference type="ARBA" id="ARBA00049244"/>
    </source>
</evidence>
<evidence type="ECO:0000256" key="12">
    <source>
        <dbReference type="NCBIfam" id="TIGR00593"/>
    </source>
</evidence>
<dbReference type="InterPro" id="IPR012337">
    <property type="entry name" value="RNaseH-like_sf"/>
</dbReference>
<dbReference type="SUPFAM" id="SSF47807">
    <property type="entry name" value="5' to 3' exonuclease, C-terminal subdomain"/>
    <property type="match status" value="1"/>
</dbReference>
<dbReference type="Pfam" id="PF00476">
    <property type="entry name" value="DNA_pol_A"/>
    <property type="match status" value="1"/>
</dbReference>
<dbReference type="GO" id="GO:0006261">
    <property type="term" value="P:DNA-templated DNA replication"/>
    <property type="evidence" value="ECO:0007669"/>
    <property type="project" value="UniProtKB-UniRule"/>
</dbReference>
<dbReference type="PROSITE" id="PS00447">
    <property type="entry name" value="DNA_POLYMERASE_A"/>
    <property type="match status" value="1"/>
</dbReference>
<dbReference type="Pfam" id="PF02739">
    <property type="entry name" value="5_3_exonuc_N"/>
    <property type="match status" value="1"/>
</dbReference>
<dbReference type="CDD" id="cd09859">
    <property type="entry name" value="PIN_53EXO"/>
    <property type="match status" value="1"/>
</dbReference>
<dbReference type="EMBL" id="JALEMU010000138">
    <property type="protein sequence ID" value="MCI5756350.1"/>
    <property type="molecule type" value="Genomic_DNA"/>
</dbReference>
<dbReference type="InterPro" id="IPR036397">
    <property type="entry name" value="RNaseH_sf"/>
</dbReference>
<dbReference type="FunFam" id="1.10.150.20:FF:000002">
    <property type="entry name" value="DNA polymerase I"/>
    <property type="match status" value="1"/>
</dbReference>
<keyword evidence="9 13" id="KW-0238">DNA-binding</keyword>
<evidence type="ECO:0000256" key="9">
    <source>
        <dbReference type="ARBA" id="ARBA00023125"/>
    </source>
</evidence>
<proteinExistence type="inferred from homology"/>
<dbReference type="SMART" id="SM00279">
    <property type="entry name" value="HhH2"/>
    <property type="match status" value="1"/>
</dbReference>
<comment type="catalytic activity">
    <reaction evidence="11 13">
        <text>DNA(n) + a 2'-deoxyribonucleoside 5'-triphosphate = DNA(n+1) + diphosphate</text>
        <dbReference type="Rhea" id="RHEA:22508"/>
        <dbReference type="Rhea" id="RHEA-COMP:17339"/>
        <dbReference type="Rhea" id="RHEA-COMP:17340"/>
        <dbReference type="ChEBI" id="CHEBI:33019"/>
        <dbReference type="ChEBI" id="CHEBI:61560"/>
        <dbReference type="ChEBI" id="CHEBI:173112"/>
        <dbReference type="EC" id="2.7.7.7"/>
    </reaction>
</comment>
<dbReference type="GO" id="GO:0003677">
    <property type="term" value="F:DNA binding"/>
    <property type="evidence" value="ECO:0007669"/>
    <property type="project" value="UniProtKB-UniRule"/>
</dbReference>
<dbReference type="InterPro" id="IPR008918">
    <property type="entry name" value="HhH2"/>
</dbReference>
<accession>A0AAE3FIY5</accession>